<dbReference type="GO" id="GO:0008930">
    <property type="term" value="F:methylthioadenosine nucleosidase activity"/>
    <property type="evidence" value="ECO:0007669"/>
    <property type="project" value="TreeGrafter"/>
</dbReference>
<dbReference type="InterPro" id="IPR035994">
    <property type="entry name" value="Nucleoside_phosphorylase_sf"/>
</dbReference>
<reference evidence="3" key="1">
    <citation type="submission" date="2016-10" db="EMBL/GenBank/DDBJ databases">
        <authorList>
            <person name="Varghese N."/>
            <person name="Submissions S."/>
        </authorList>
    </citation>
    <scope>NUCLEOTIDE SEQUENCE [LARGE SCALE GENOMIC DNA]</scope>
    <source>
        <strain evidence="3">CGMCC 4.3506</strain>
    </source>
</reference>
<proteinExistence type="predicted"/>
<dbReference type="EMBL" id="FNCC01000005">
    <property type="protein sequence ID" value="SDG06658.1"/>
    <property type="molecule type" value="Genomic_DNA"/>
</dbReference>
<evidence type="ECO:0000313" key="3">
    <source>
        <dbReference type="Proteomes" id="UP000199623"/>
    </source>
</evidence>
<name>A0A1G7R7D7_9PSEU</name>
<dbReference type="GO" id="GO:0005829">
    <property type="term" value="C:cytosol"/>
    <property type="evidence" value="ECO:0007669"/>
    <property type="project" value="TreeGrafter"/>
</dbReference>
<keyword evidence="3" id="KW-1185">Reference proteome</keyword>
<dbReference type="AlphaFoldDB" id="A0A1G7R7D7"/>
<accession>A0A1G7R7D7</accession>
<dbReference type="Proteomes" id="UP000199623">
    <property type="component" value="Unassembled WGS sequence"/>
</dbReference>
<dbReference type="GO" id="GO:0009116">
    <property type="term" value="P:nucleoside metabolic process"/>
    <property type="evidence" value="ECO:0007669"/>
    <property type="project" value="InterPro"/>
</dbReference>
<sequence length="471" mass="49851">MPAVVRCRNGTRVTIEPTDTVVVLTALESEYAAVRDLVEAPAVHRHAAGTRFEVGRVPGGGGRVVLAVAGAGNAPAAVLAERAIAEFRPRAVLFTGIAGALHDDLELGSVVVATKIYGYHSGFEDHAGFRARPQAWDADHELEQIARHVSRGSSWHRGLSPVSAVRFRPIAAGEVVLNSRETPLADQLRRNYEDAAAIEQESAGTAKAAQLNRAPFLAVRGISDKADGLKYETDGAGWQPVAARNAAAFSMAVAAELLGTAPRAVAARRVSGPVNVSWRADLTGTRSAVERCAVEVHLVPLDDYGRLAAPRLDQVPGVLSDHGRARGLFTGTERLTSDVVGEAAWVRSPPSPDGHRGLAVHRTGQRSAWLPLPGDARGPVLDRDELHARIERSLRWLAELAGLPTPAAVVLAAGLEPAAGLAESRAGGFCTAAHLRVLSEEAVPLPVLLDRAGEAAEDLTARLHHAFRRAC</sequence>
<dbReference type="Pfam" id="PF01048">
    <property type="entry name" value="PNP_UDP_1"/>
    <property type="match status" value="1"/>
</dbReference>
<protein>
    <submittedName>
        <fullName evidence="2">Nucleoside phosphorylase</fullName>
    </submittedName>
</protein>
<dbReference type="PANTHER" id="PTHR46832:SF1">
    <property type="entry name" value="5'-METHYLTHIOADENOSINE_S-ADENOSYLHOMOCYSTEINE NUCLEOSIDASE"/>
    <property type="match status" value="1"/>
</dbReference>
<feature type="domain" description="Nucleoside phosphorylase" evidence="1">
    <location>
        <begin position="20"/>
        <end position="249"/>
    </location>
</feature>
<evidence type="ECO:0000313" key="2">
    <source>
        <dbReference type="EMBL" id="SDG06658.1"/>
    </source>
</evidence>
<dbReference type="CDD" id="cd09008">
    <property type="entry name" value="MTAN"/>
    <property type="match status" value="1"/>
</dbReference>
<dbReference type="STRING" id="200378.SAMN05216553_105166"/>
<dbReference type="Gene3D" id="3.40.50.1580">
    <property type="entry name" value="Nucleoside phosphorylase domain"/>
    <property type="match status" value="1"/>
</dbReference>
<evidence type="ECO:0000259" key="1">
    <source>
        <dbReference type="Pfam" id="PF01048"/>
    </source>
</evidence>
<dbReference type="InterPro" id="IPR000845">
    <property type="entry name" value="Nucleoside_phosphorylase_d"/>
</dbReference>
<gene>
    <name evidence="2" type="ORF">SAMN05216553_105166</name>
</gene>
<dbReference type="GO" id="GO:0008782">
    <property type="term" value="F:adenosylhomocysteine nucleosidase activity"/>
    <property type="evidence" value="ECO:0007669"/>
    <property type="project" value="TreeGrafter"/>
</dbReference>
<dbReference type="SUPFAM" id="SSF53167">
    <property type="entry name" value="Purine and uridine phosphorylases"/>
    <property type="match status" value="1"/>
</dbReference>
<dbReference type="PANTHER" id="PTHR46832">
    <property type="entry name" value="5'-METHYLTHIOADENOSINE/S-ADENOSYLHOMOCYSTEINE NUCLEOSIDASE"/>
    <property type="match status" value="1"/>
</dbReference>
<organism evidence="2 3">
    <name type="scientific">Lentzea fradiae</name>
    <dbReference type="NCBI Taxonomy" id="200378"/>
    <lineage>
        <taxon>Bacteria</taxon>
        <taxon>Bacillati</taxon>
        <taxon>Actinomycetota</taxon>
        <taxon>Actinomycetes</taxon>
        <taxon>Pseudonocardiales</taxon>
        <taxon>Pseudonocardiaceae</taxon>
        <taxon>Lentzea</taxon>
    </lineage>
</organism>
<dbReference type="GO" id="GO:0019284">
    <property type="term" value="P:L-methionine salvage from S-adenosylmethionine"/>
    <property type="evidence" value="ECO:0007669"/>
    <property type="project" value="TreeGrafter"/>
</dbReference>